<gene>
    <name evidence="1" type="ORF">SAMN02743940_2412</name>
</gene>
<sequence length="60" mass="6630">MGIIVNFKSGAKQIFIVHQDILATEFRHLAETVGGRINSVEFMSSPQYPDSVISESKGTF</sequence>
<reference evidence="1 2" key="1">
    <citation type="submission" date="2016-12" db="EMBL/GenBank/DDBJ databases">
        <authorList>
            <person name="Song W.-J."/>
            <person name="Kurnit D.M."/>
        </authorList>
    </citation>
    <scope>NUCLEOTIDE SEQUENCE [LARGE SCALE GENOMIC DNA]</scope>
    <source>
        <strain evidence="1 2">ATCC 49181</strain>
    </source>
</reference>
<accession>A0A1N6J9C6</accession>
<keyword evidence="2" id="KW-1185">Reference proteome</keyword>
<dbReference type="eggNOG" id="ENOG503169Y">
    <property type="taxonomic scope" value="Bacteria"/>
</dbReference>
<protein>
    <submittedName>
        <fullName evidence="1">Uncharacterized protein</fullName>
    </submittedName>
</protein>
<proteinExistence type="predicted"/>
<evidence type="ECO:0000313" key="2">
    <source>
        <dbReference type="Proteomes" id="UP000185062"/>
    </source>
</evidence>
<organism evidence="1 2">
    <name type="scientific">Nitrosomonas cryotolerans ATCC 49181</name>
    <dbReference type="NCBI Taxonomy" id="1131553"/>
    <lineage>
        <taxon>Bacteria</taxon>
        <taxon>Pseudomonadati</taxon>
        <taxon>Pseudomonadota</taxon>
        <taxon>Betaproteobacteria</taxon>
        <taxon>Nitrosomonadales</taxon>
        <taxon>Nitrosomonadaceae</taxon>
        <taxon>Nitrosomonas</taxon>
    </lineage>
</organism>
<dbReference type="RefSeq" id="WP_028460789.1">
    <property type="nucleotide sequence ID" value="NZ_FSRO01000001.1"/>
</dbReference>
<dbReference type="EMBL" id="FSRO01000001">
    <property type="protein sequence ID" value="SIO40835.1"/>
    <property type="molecule type" value="Genomic_DNA"/>
</dbReference>
<dbReference type="AlphaFoldDB" id="A0A1N6J9C6"/>
<evidence type="ECO:0000313" key="1">
    <source>
        <dbReference type="EMBL" id="SIO40835.1"/>
    </source>
</evidence>
<dbReference type="Proteomes" id="UP000185062">
    <property type="component" value="Unassembled WGS sequence"/>
</dbReference>
<name>A0A1N6J9C6_9PROT</name>